<evidence type="ECO:0000313" key="2">
    <source>
        <dbReference type="EMBL" id="RGS43792.1"/>
    </source>
</evidence>
<sequence length="297" mass="33469">MAKQVEEIADERVESLKTVKFGGYDKASVDYYIDELKEKHNKEVEDLKENVSKLSEAVLSLKTMREVNMTESSKTIETLKKANSDLESELEALKEQVNAYKQRELENAGRYESISRTLLEARESADALIAQTEKECTDKKNTITSELEAYETEVRDRCTKLQTDTEIQCQQMYDQTEAKCNSLKEEAYAEAEKTRNKSHSDAEALSAKTDYECKVMREEAQRDAANTRNAATEDATRLRNNVKKECESVSRYMSDLFSSLDSVVAACASTKEVADKAFTGLKSEATAMVGEAENSQQ</sequence>
<dbReference type="AlphaFoldDB" id="A0A3R5WMF6"/>
<gene>
    <name evidence="2" type="ORF">DWX94_03135</name>
</gene>
<feature type="coiled-coil region" evidence="1">
    <location>
        <begin position="37"/>
        <end position="103"/>
    </location>
</feature>
<reference evidence="2 3" key="1">
    <citation type="submission" date="2018-08" db="EMBL/GenBank/DDBJ databases">
        <title>A genome reference for cultivated species of the human gut microbiota.</title>
        <authorList>
            <person name="Zou Y."/>
            <person name="Xue W."/>
            <person name="Luo G."/>
        </authorList>
    </citation>
    <scope>NUCLEOTIDE SEQUENCE [LARGE SCALE GENOMIC DNA]</scope>
    <source>
        <strain evidence="2 3">AF22-21</strain>
    </source>
</reference>
<comment type="caution">
    <text evidence="2">The sequence shown here is derived from an EMBL/GenBank/DDBJ whole genome shotgun (WGS) entry which is preliminary data.</text>
</comment>
<dbReference type="Proteomes" id="UP000283295">
    <property type="component" value="Unassembled WGS sequence"/>
</dbReference>
<dbReference type="EMBL" id="QRVK01000004">
    <property type="protein sequence ID" value="RGS43792.1"/>
    <property type="molecule type" value="Genomic_DNA"/>
</dbReference>
<dbReference type="OrthoDB" id="2048103at2"/>
<keyword evidence="1" id="KW-0175">Coiled coil</keyword>
<evidence type="ECO:0000256" key="1">
    <source>
        <dbReference type="SAM" id="Coils"/>
    </source>
</evidence>
<proteinExistence type="predicted"/>
<accession>A0A3R5WMF6</accession>
<organism evidence="2 3">
    <name type="scientific">Coprococcus eutactus</name>
    <dbReference type="NCBI Taxonomy" id="33043"/>
    <lineage>
        <taxon>Bacteria</taxon>
        <taxon>Bacillati</taxon>
        <taxon>Bacillota</taxon>
        <taxon>Clostridia</taxon>
        <taxon>Lachnospirales</taxon>
        <taxon>Lachnospiraceae</taxon>
        <taxon>Coprococcus</taxon>
    </lineage>
</organism>
<protein>
    <submittedName>
        <fullName evidence="2">Uncharacterized protein</fullName>
    </submittedName>
</protein>
<name>A0A3R5WMF6_9FIRM</name>
<evidence type="ECO:0000313" key="3">
    <source>
        <dbReference type="Proteomes" id="UP000283295"/>
    </source>
</evidence>